<comment type="caution">
    <text evidence="1">The sequence shown here is derived from an EMBL/GenBank/DDBJ whole genome shotgun (WGS) entry which is preliminary data.</text>
</comment>
<name>A0AAV4Y368_CAEEX</name>
<proteinExistence type="predicted"/>
<reference evidence="1 2" key="1">
    <citation type="submission" date="2021-06" db="EMBL/GenBank/DDBJ databases">
        <title>Caerostris extrusa draft genome.</title>
        <authorList>
            <person name="Kono N."/>
            <person name="Arakawa K."/>
        </authorList>
    </citation>
    <scope>NUCLEOTIDE SEQUENCE [LARGE SCALE GENOMIC DNA]</scope>
</reference>
<organism evidence="1 2">
    <name type="scientific">Caerostris extrusa</name>
    <name type="common">Bark spider</name>
    <name type="synonym">Caerostris bankana</name>
    <dbReference type="NCBI Taxonomy" id="172846"/>
    <lineage>
        <taxon>Eukaryota</taxon>
        <taxon>Metazoa</taxon>
        <taxon>Ecdysozoa</taxon>
        <taxon>Arthropoda</taxon>
        <taxon>Chelicerata</taxon>
        <taxon>Arachnida</taxon>
        <taxon>Araneae</taxon>
        <taxon>Araneomorphae</taxon>
        <taxon>Entelegynae</taxon>
        <taxon>Araneoidea</taxon>
        <taxon>Araneidae</taxon>
        <taxon>Caerostris</taxon>
    </lineage>
</organism>
<protein>
    <submittedName>
        <fullName evidence="1">Uncharacterized protein</fullName>
    </submittedName>
</protein>
<gene>
    <name evidence="1" type="ORF">CEXT_727021</name>
</gene>
<dbReference type="Proteomes" id="UP001054945">
    <property type="component" value="Unassembled WGS sequence"/>
</dbReference>
<accession>A0AAV4Y368</accession>
<dbReference type="EMBL" id="BPLR01018656">
    <property type="protein sequence ID" value="GIZ01339.1"/>
    <property type="molecule type" value="Genomic_DNA"/>
</dbReference>
<keyword evidence="2" id="KW-1185">Reference proteome</keyword>
<sequence length="75" mass="8310">MQHLIMYSSAVNVMTTIRDDIDKDNEKKWPVENGAISVLITPVLRASSIVEVANFTKTSDHSKPPFADCIFSLAT</sequence>
<evidence type="ECO:0000313" key="2">
    <source>
        <dbReference type="Proteomes" id="UP001054945"/>
    </source>
</evidence>
<evidence type="ECO:0000313" key="1">
    <source>
        <dbReference type="EMBL" id="GIZ01339.1"/>
    </source>
</evidence>
<dbReference type="AlphaFoldDB" id="A0AAV4Y368"/>